<reference evidence="1" key="1">
    <citation type="submission" date="2017-08" db="EMBL/GenBank/DDBJ databases">
        <title>Assembly of the North American Bullfrog Genome.</title>
        <authorList>
            <person name="Warren R.L."/>
            <person name="Vandervalk B.P."/>
            <person name="Kucuk E."/>
            <person name="Birol I."/>
            <person name="Helbing C."/>
            <person name="Pandoh P."/>
            <person name="Behsaz B."/>
            <person name="Mohamadi H."/>
            <person name="Chu J."/>
            <person name="Jackman S."/>
            <person name="Hammond S.A."/>
            <person name="Veldhoen N."/>
            <person name="Kirk H."/>
            <person name="Zhao Y."/>
            <person name="Coope R."/>
            <person name="Pleasance S."/>
            <person name="Moore R."/>
            <person name="Holt R."/>
        </authorList>
    </citation>
    <scope>NUCLEOTIDE SEQUENCE</scope>
    <source>
        <strain evidence="1">Bruno</strain>
        <tissue evidence="1">Liver</tissue>
    </source>
</reference>
<sequence length="98" mass="11203">MQTSGRQCRGWDLNLFSCSRCGLGHVYFQHNACTIWHNTKRRLFSKLISREIETYHAIQFHYIELAQVPGPVLIVASCNPLYSGIWLGRGLSCTMQSV</sequence>
<dbReference type="EMBL" id="KV943206">
    <property type="protein sequence ID" value="PIO27748.1"/>
    <property type="molecule type" value="Genomic_DNA"/>
</dbReference>
<evidence type="ECO:0000313" key="1">
    <source>
        <dbReference type="EMBL" id="PIO27748.1"/>
    </source>
</evidence>
<proteinExistence type="predicted"/>
<gene>
    <name evidence="1" type="ORF">AB205_0035820</name>
</gene>
<accession>A0A2G9RIN8</accession>
<protein>
    <submittedName>
        <fullName evidence="1">Uncharacterized protein</fullName>
    </submittedName>
</protein>
<name>A0A2G9RIN8_AQUCT</name>
<dbReference type="AlphaFoldDB" id="A0A2G9RIN8"/>
<organism evidence="1">
    <name type="scientific">Aquarana catesbeiana</name>
    <name type="common">American bullfrog</name>
    <name type="synonym">Rana catesbeiana</name>
    <dbReference type="NCBI Taxonomy" id="8400"/>
    <lineage>
        <taxon>Eukaryota</taxon>
        <taxon>Metazoa</taxon>
        <taxon>Chordata</taxon>
        <taxon>Craniata</taxon>
        <taxon>Vertebrata</taxon>
        <taxon>Euteleostomi</taxon>
        <taxon>Amphibia</taxon>
        <taxon>Batrachia</taxon>
        <taxon>Anura</taxon>
        <taxon>Neobatrachia</taxon>
        <taxon>Ranoidea</taxon>
        <taxon>Ranidae</taxon>
        <taxon>Aquarana</taxon>
    </lineage>
</organism>